<evidence type="ECO:0000313" key="8">
    <source>
        <dbReference type="EMBL" id="AHF17288.1"/>
    </source>
</evidence>
<dbReference type="PANTHER" id="PTHR43289:SF6">
    <property type="entry name" value="SERINE_THREONINE-PROTEIN KINASE NEKL-3"/>
    <property type="match status" value="1"/>
</dbReference>
<dbReference type="SUPFAM" id="SSF49879">
    <property type="entry name" value="SMAD/FHA domain"/>
    <property type="match status" value="1"/>
</dbReference>
<evidence type="ECO:0000256" key="2">
    <source>
        <dbReference type="ARBA" id="ARBA00022741"/>
    </source>
</evidence>
<name>W0F662_9BACT</name>
<dbReference type="OrthoDB" id="9813021at2"/>
<keyword evidence="2 5" id="KW-0547">Nucleotide-binding</keyword>
<dbReference type="SUPFAM" id="SSF56112">
    <property type="entry name" value="Protein kinase-like (PK-like)"/>
    <property type="match status" value="1"/>
</dbReference>
<dbReference type="STRING" id="929713.NIASO_05265"/>
<feature type="binding site" evidence="5">
    <location>
        <position position="38"/>
    </location>
    <ligand>
        <name>ATP</name>
        <dbReference type="ChEBI" id="CHEBI:30616"/>
    </ligand>
</feature>
<keyword evidence="1" id="KW-0808">Transferase</keyword>
<evidence type="ECO:0000256" key="5">
    <source>
        <dbReference type="PROSITE-ProRule" id="PRU10141"/>
    </source>
</evidence>
<organism evidence="8 9">
    <name type="scientific">Niabella soli DSM 19437</name>
    <dbReference type="NCBI Taxonomy" id="929713"/>
    <lineage>
        <taxon>Bacteria</taxon>
        <taxon>Pseudomonadati</taxon>
        <taxon>Bacteroidota</taxon>
        <taxon>Chitinophagia</taxon>
        <taxon>Chitinophagales</taxon>
        <taxon>Chitinophagaceae</taxon>
        <taxon>Niabella</taxon>
    </lineage>
</organism>
<dbReference type="GO" id="GO:0004674">
    <property type="term" value="F:protein serine/threonine kinase activity"/>
    <property type="evidence" value="ECO:0007669"/>
    <property type="project" value="TreeGrafter"/>
</dbReference>
<dbReference type="KEGG" id="nso:NIASO_05265"/>
<keyword evidence="4 5" id="KW-0067">ATP-binding</keyword>
<dbReference type="InterPro" id="IPR011009">
    <property type="entry name" value="Kinase-like_dom_sf"/>
</dbReference>
<dbReference type="HOGENOM" id="CLU_599687_0_0_10"/>
<reference evidence="8 9" key="1">
    <citation type="submission" date="2013-12" db="EMBL/GenBank/DDBJ databases">
        <authorList>
            <consortium name="DOE Joint Genome Institute"/>
            <person name="Eisen J."/>
            <person name="Huntemann M."/>
            <person name="Han J."/>
            <person name="Chen A."/>
            <person name="Kyrpides N."/>
            <person name="Mavromatis K."/>
            <person name="Markowitz V."/>
            <person name="Palaniappan K."/>
            <person name="Ivanova N."/>
            <person name="Schaumberg A."/>
            <person name="Pati A."/>
            <person name="Liolios K."/>
            <person name="Nordberg H.P."/>
            <person name="Cantor M.N."/>
            <person name="Hua S.X."/>
            <person name="Woyke T."/>
        </authorList>
    </citation>
    <scope>NUCLEOTIDE SEQUENCE [LARGE SCALE GENOMIC DNA]</scope>
    <source>
        <strain evidence="9">DSM 19437</strain>
    </source>
</reference>
<dbReference type="GO" id="GO:0005524">
    <property type="term" value="F:ATP binding"/>
    <property type="evidence" value="ECO:0007669"/>
    <property type="project" value="UniProtKB-UniRule"/>
</dbReference>
<dbReference type="CDD" id="cd00060">
    <property type="entry name" value="FHA"/>
    <property type="match status" value="1"/>
</dbReference>
<evidence type="ECO:0000313" key="9">
    <source>
        <dbReference type="Proteomes" id="UP000003586"/>
    </source>
</evidence>
<dbReference type="PROSITE" id="PS00107">
    <property type="entry name" value="PROTEIN_KINASE_ATP"/>
    <property type="match status" value="1"/>
</dbReference>
<keyword evidence="9" id="KW-1185">Reference proteome</keyword>
<dbReference type="PANTHER" id="PTHR43289">
    <property type="entry name" value="MITOGEN-ACTIVATED PROTEIN KINASE KINASE KINASE 20-RELATED"/>
    <property type="match status" value="1"/>
</dbReference>
<evidence type="ECO:0000256" key="4">
    <source>
        <dbReference type="ARBA" id="ARBA00022840"/>
    </source>
</evidence>
<dbReference type="Gene3D" id="2.60.200.20">
    <property type="match status" value="1"/>
</dbReference>
<evidence type="ECO:0000256" key="3">
    <source>
        <dbReference type="ARBA" id="ARBA00022777"/>
    </source>
</evidence>
<gene>
    <name evidence="8" type="ORF">NIASO_05265</name>
</gene>
<accession>W0F662</accession>
<dbReference type="Gene3D" id="3.30.200.20">
    <property type="entry name" value="Phosphorylase Kinase, domain 1"/>
    <property type="match status" value="1"/>
</dbReference>
<dbReference type="EMBL" id="CP007035">
    <property type="protein sequence ID" value="AHF17288.1"/>
    <property type="molecule type" value="Genomic_DNA"/>
</dbReference>
<dbReference type="PROSITE" id="PS50006">
    <property type="entry name" value="FHA_DOMAIN"/>
    <property type="match status" value="1"/>
</dbReference>
<proteinExistence type="predicted"/>
<dbReference type="InterPro" id="IPR000719">
    <property type="entry name" value="Prot_kinase_dom"/>
</dbReference>
<evidence type="ECO:0000259" key="7">
    <source>
        <dbReference type="PROSITE" id="PS50011"/>
    </source>
</evidence>
<evidence type="ECO:0008006" key="10">
    <source>
        <dbReference type="Google" id="ProtNLM"/>
    </source>
</evidence>
<feature type="domain" description="Protein kinase" evidence="7">
    <location>
        <begin position="8"/>
        <end position="310"/>
    </location>
</feature>
<dbReference type="PROSITE" id="PS50011">
    <property type="entry name" value="PROTEIN_KINASE_DOM"/>
    <property type="match status" value="1"/>
</dbReference>
<sequence length="456" mass="51528">MQELASKYDILKVIGHGGFSAVFKARSKEDPEHVVALKQLDFVLTSETAKEYTDFKNEVEILKQLDHPNIVKIYGEYILDNKPSLEMEFVDGETLETLLQRDGYFSIEDTMDVIAQMASALSYCHHYYVSGNMPQRKGTDSVIINRNAIIHNDINPKNIIRTKNEDGLYRYVLIDFGLSFVDPAAVRHSKKEDGMAEYKAPEKWRGALVDTPSDIYSLGVVIYELLTGAVPFPVKDYKQTNEMAALEEKHKAAPVPDLCDARMDAFREKTSEPAEDCDIPAWLALLVQTCLEKEPAKRFKTGRELAQFFYNGLDGKIEITEKEAPGSVIDIDPTIAEKKGASLEVQSNILTEAQQFFIEKDYSTIGRRNDLPGAETADFSIRTSDRFISKNHCQIIRRADAEGGYTYFLQDKMPSKNGTFFNTDKNTIRLSATTEAALKEGDYFWVGNTKLIFHQS</sequence>
<protein>
    <recommendedName>
        <fullName evidence="10">Serine/threonine protein kinase</fullName>
    </recommendedName>
</protein>
<dbReference type="CDD" id="cd14014">
    <property type="entry name" value="STKc_PknB_like"/>
    <property type="match status" value="1"/>
</dbReference>
<feature type="domain" description="FHA" evidence="6">
    <location>
        <begin position="363"/>
        <end position="426"/>
    </location>
</feature>
<dbReference type="InterPro" id="IPR008984">
    <property type="entry name" value="SMAD_FHA_dom_sf"/>
</dbReference>
<dbReference type="InterPro" id="IPR000253">
    <property type="entry name" value="FHA_dom"/>
</dbReference>
<keyword evidence="3" id="KW-0418">Kinase</keyword>
<dbReference type="InterPro" id="IPR017441">
    <property type="entry name" value="Protein_kinase_ATP_BS"/>
</dbReference>
<dbReference type="Pfam" id="PF00498">
    <property type="entry name" value="FHA"/>
    <property type="match status" value="1"/>
</dbReference>
<evidence type="ECO:0000256" key="1">
    <source>
        <dbReference type="ARBA" id="ARBA00022679"/>
    </source>
</evidence>
<dbReference type="Gene3D" id="1.10.510.10">
    <property type="entry name" value="Transferase(Phosphotransferase) domain 1"/>
    <property type="match status" value="1"/>
</dbReference>
<dbReference type="AlphaFoldDB" id="W0F662"/>
<dbReference type="RefSeq" id="WP_008583003.1">
    <property type="nucleotide sequence ID" value="NZ_CP007035.1"/>
</dbReference>
<dbReference type="eggNOG" id="COG0515">
    <property type="taxonomic scope" value="Bacteria"/>
</dbReference>
<dbReference type="Proteomes" id="UP000003586">
    <property type="component" value="Chromosome"/>
</dbReference>
<evidence type="ECO:0000259" key="6">
    <source>
        <dbReference type="PROSITE" id="PS50006"/>
    </source>
</evidence>
<dbReference type="Pfam" id="PF00069">
    <property type="entry name" value="Pkinase"/>
    <property type="match status" value="2"/>
</dbReference>